<evidence type="ECO:0000259" key="8">
    <source>
        <dbReference type="Pfam" id="PF01773"/>
    </source>
</evidence>
<keyword evidence="4 7" id="KW-0812">Transmembrane</keyword>
<feature type="transmembrane region" description="Helical" evidence="7">
    <location>
        <begin position="31"/>
        <end position="53"/>
    </location>
</feature>
<protein>
    <submittedName>
        <fullName evidence="11">Nucleoside permease NupX</fullName>
    </submittedName>
</protein>
<sequence length="431" mass="45919">MEQLTHILRGLLGITVFVGLAVLFSENRRAINWRVVTIGLLLQFVFAGLVIYAPPVRYAVELVGNFFVKLLAFTNEGTKFVFGSLVDQEKHGVVFGLSILPSIIFFSAFTSALYYLGILQKIVWVFAWVMTKTMRLSGPETLSASANIFLGQTEAPLLIKPYLNTMTRSEILCVMIGGMATVAGAVMIAYISFLGGTDPAQQVIFATHLITKSVISAPAALLIAKILVPQTEAVSTELAVNKEKIGSNLLDAICLGTTDGLKLCVNVGAMLIVFTALVALVNYVLSGWLGDPLGLNTWVATATGGVFKSFSLDFLLGMLFAPVAWLMGISNDALLQSGALLGTRTVLNEFVAFIDLARLKDTGLYTDSRNLMIMTYALCGFANIVSIGIQIGGIGAIAPAQRENLAKLGVKALLGGSLACFMAAAIAGMLV</sequence>
<dbReference type="PATRIC" id="fig|1838286.3.peg.3320"/>
<dbReference type="InterPro" id="IPR011642">
    <property type="entry name" value="Gate_dom"/>
</dbReference>
<gene>
    <name evidence="11" type="primary">nupX</name>
    <name evidence="11" type="ORF">Verru16b_03281</name>
</gene>
<dbReference type="PANTHER" id="PTHR10590:SF4">
    <property type="entry name" value="SOLUTE CARRIER FAMILY 28 MEMBER 3"/>
    <property type="match status" value="1"/>
</dbReference>
<dbReference type="GO" id="GO:0015293">
    <property type="term" value="F:symporter activity"/>
    <property type="evidence" value="ECO:0007669"/>
    <property type="project" value="TreeGrafter"/>
</dbReference>
<evidence type="ECO:0000256" key="4">
    <source>
        <dbReference type="ARBA" id="ARBA00022692"/>
    </source>
</evidence>
<dbReference type="GO" id="GO:0005337">
    <property type="term" value="F:nucleoside transmembrane transporter activity"/>
    <property type="evidence" value="ECO:0007669"/>
    <property type="project" value="InterPro"/>
</dbReference>
<dbReference type="Proteomes" id="UP000095228">
    <property type="component" value="Chromosome"/>
</dbReference>
<dbReference type="KEGG" id="obg:Verru16b_03281"/>
<evidence type="ECO:0000256" key="3">
    <source>
        <dbReference type="ARBA" id="ARBA00022475"/>
    </source>
</evidence>
<dbReference type="Pfam" id="PF01773">
    <property type="entry name" value="Nucleos_tra2_N"/>
    <property type="match status" value="1"/>
</dbReference>
<dbReference type="STRING" id="1838286.Verru16b_03281"/>
<feature type="transmembrane region" description="Helical" evidence="7">
    <location>
        <begin position="6"/>
        <end position="24"/>
    </location>
</feature>
<keyword evidence="3" id="KW-1003">Cell membrane</keyword>
<keyword evidence="6 7" id="KW-0472">Membrane</keyword>
<evidence type="ECO:0000313" key="11">
    <source>
        <dbReference type="EMBL" id="AOS46184.1"/>
    </source>
</evidence>
<evidence type="ECO:0000256" key="7">
    <source>
        <dbReference type="SAM" id="Phobius"/>
    </source>
</evidence>
<keyword evidence="12" id="KW-1185">Reference proteome</keyword>
<dbReference type="InterPro" id="IPR011657">
    <property type="entry name" value="CNT_C_dom"/>
</dbReference>
<keyword evidence="5 7" id="KW-1133">Transmembrane helix</keyword>
<dbReference type="GO" id="GO:0005886">
    <property type="term" value="C:plasma membrane"/>
    <property type="evidence" value="ECO:0007669"/>
    <property type="project" value="UniProtKB-SubCell"/>
</dbReference>
<dbReference type="AlphaFoldDB" id="A0A1D8AZA0"/>
<organism evidence="11 12">
    <name type="scientific">Lacunisphaera limnophila</name>
    <dbReference type="NCBI Taxonomy" id="1838286"/>
    <lineage>
        <taxon>Bacteria</taxon>
        <taxon>Pseudomonadati</taxon>
        <taxon>Verrucomicrobiota</taxon>
        <taxon>Opitutia</taxon>
        <taxon>Opitutales</taxon>
        <taxon>Opitutaceae</taxon>
        <taxon>Lacunisphaera</taxon>
    </lineage>
</organism>
<reference evidence="11 12" key="1">
    <citation type="submission" date="2016-06" db="EMBL/GenBank/DDBJ databases">
        <title>Three novel species with peptidoglycan cell walls form the new genus Lacunisphaera gen. nov. in the family Opitutaceae of the verrucomicrobial subdivision 4.</title>
        <authorList>
            <person name="Rast P."/>
            <person name="Gloeckner I."/>
            <person name="Jogler M."/>
            <person name="Boedeker C."/>
            <person name="Jeske O."/>
            <person name="Wiegand S."/>
            <person name="Reinhardt R."/>
            <person name="Schumann P."/>
            <person name="Rohde M."/>
            <person name="Spring S."/>
            <person name="Gloeckner F.O."/>
            <person name="Jogler C."/>
        </authorList>
    </citation>
    <scope>NUCLEOTIDE SEQUENCE [LARGE SCALE GENOMIC DNA]</scope>
    <source>
        <strain evidence="11 12">IG16b</strain>
    </source>
</reference>
<evidence type="ECO:0000256" key="2">
    <source>
        <dbReference type="ARBA" id="ARBA00009033"/>
    </source>
</evidence>
<feature type="transmembrane region" description="Helical" evidence="7">
    <location>
        <begin position="305"/>
        <end position="326"/>
    </location>
</feature>
<dbReference type="InterPro" id="IPR008276">
    <property type="entry name" value="C_nuclsd_transpt"/>
</dbReference>
<evidence type="ECO:0000256" key="6">
    <source>
        <dbReference type="ARBA" id="ARBA00023136"/>
    </source>
</evidence>
<dbReference type="PANTHER" id="PTHR10590">
    <property type="entry name" value="SODIUM/NUCLEOSIDE COTRANSPORTER"/>
    <property type="match status" value="1"/>
</dbReference>
<comment type="subcellular location">
    <subcellularLocation>
        <location evidence="1">Cell membrane</location>
        <topology evidence="1">Multi-pass membrane protein</topology>
    </subcellularLocation>
</comment>
<feature type="transmembrane region" description="Helical" evidence="7">
    <location>
        <begin position="93"/>
        <end position="116"/>
    </location>
</feature>
<proteinExistence type="inferred from homology"/>
<feature type="transmembrane region" description="Helical" evidence="7">
    <location>
        <begin position="374"/>
        <end position="398"/>
    </location>
</feature>
<name>A0A1D8AZA0_9BACT</name>
<evidence type="ECO:0000313" key="12">
    <source>
        <dbReference type="Proteomes" id="UP000095228"/>
    </source>
</evidence>
<feature type="transmembrane region" description="Helical" evidence="7">
    <location>
        <begin position="410"/>
        <end position="430"/>
    </location>
</feature>
<dbReference type="RefSeq" id="WP_069963263.1">
    <property type="nucleotide sequence ID" value="NZ_CP016094.1"/>
</dbReference>
<dbReference type="Pfam" id="PF07670">
    <property type="entry name" value="Gate"/>
    <property type="match status" value="1"/>
</dbReference>
<feature type="domain" description="Nucleoside transporter/FeoB GTPase Gate" evidence="10">
    <location>
        <begin position="97"/>
        <end position="195"/>
    </location>
</feature>
<feature type="domain" description="Concentrative nucleoside transporter N-terminal" evidence="8">
    <location>
        <begin position="12"/>
        <end position="85"/>
    </location>
</feature>
<feature type="domain" description="Concentrative nucleoside transporter C-terminal" evidence="9">
    <location>
        <begin position="208"/>
        <end position="428"/>
    </location>
</feature>
<dbReference type="OrthoDB" id="9766455at2"/>
<feature type="transmembrane region" description="Helical" evidence="7">
    <location>
        <begin position="171"/>
        <end position="193"/>
    </location>
</feature>
<evidence type="ECO:0000259" key="10">
    <source>
        <dbReference type="Pfam" id="PF07670"/>
    </source>
</evidence>
<dbReference type="Pfam" id="PF07662">
    <property type="entry name" value="Nucleos_tra2_C"/>
    <property type="match status" value="1"/>
</dbReference>
<comment type="similarity">
    <text evidence="2">Belongs to the concentrative nucleoside transporter (CNT) (TC 2.A.41) family.</text>
</comment>
<accession>A0A1D8AZA0</accession>
<dbReference type="InterPro" id="IPR002668">
    <property type="entry name" value="CNT_N_dom"/>
</dbReference>
<dbReference type="EMBL" id="CP016094">
    <property type="protein sequence ID" value="AOS46184.1"/>
    <property type="molecule type" value="Genomic_DNA"/>
</dbReference>
<evidence type="ECO:0000256" key="5">
    <source>
        <dbReference type="ARBA" id="ARBA00022989"/>
    </source>
</evidence>
<feature type="transmembrane region" description="Helical" evidence="7">
    <location>
        <begin position="263"/>
        <end position="285"/>
    </location>
</feature>
<evidence type="ECO:0000256" key="1">
    <source>
        <dbReference type="ARBA" id="ARBA00004651"/>
    </source>
</evidence>
<evidence type="ECO:0000259" key="9">
    <source>
        <dbReference type="Pfam" id="PF07662"/>
    </source>
</evidence>